<dbReference type="GO" id="GO:0015489">
    <property type="term" value="F:putrescine transmembrane transporter activity"/>
    <property type="evidence" value="ECO:0007669"/>
    <property type="project" value="TreeGrafter"/>
</dbReference>
<dbReference type="PANTHER" id="PTHR46154:SF4">
    <property type="entry name" value="UREA ACTIVE TRANSPORTER"/>
    <property type="match status" value="1"/>
</dbReference>
<feature type="transmembrane region" description="Helical" evidence="8">
    <location>
        <begin position="397"/>
        <end position="418"/>
    </location>
</feature>
<dbReference type="AlphaFoldDB" id="A0A061BAM2"/>
<evidence type="ECO:0000256" key="4">
    <source>
        <dbReference type="ARBA" id="ARBA00022692"/>
    </source>
</evidence>
<dbReference type="Pfam" id="PF00474">
    <property type="entry name" value="SSF"/>
    <property type="match status" value="1"/>
</dbReference>
<evidence type="ECO:0000256" key="7">
    <source>
        <dbReference type="RuleBase" id="RU362091"/>
    </source>
</evidence>
<name>A0A061BAM2_CYBFA</name>
<keyword evidence="3" id="KW-0813">Transport</keyword>
<organism evidence="9">
    <name type="scientific">Cyberlindnera fabianii</name>
    <name type="common">Yeast</name>
    <name type="synonym">Hansenula fabianii</name>
    <dbReference type="NCBI Taxonomy" id="36022"/>
    <lineage>
        <taxon>Eukaryota</taxon>
        <taxon>Fungi</taxon>
        <taxon>Dikarya</taxon>
        <taxon>Ascomycota</taxon>
        <taxon>Saccharomycotina</taxon>
        <taxon>Saccharomycetes</taxon>
        <taxon>Phaffomycetales</taxon>
        <taxon>Phaffomycetaceae</taxon>
        <taxon>Cyberlindnera</taxon>
    </lineage>
</organism>
<sequence length="723" mass="77802">MLDGPPLPQGAGYGMVCGLGAVFSIGMMLITTMLKRYQKEIMTAEEFATAGRSVKTSLIAAAVVSSWTWAATLLTSTTQAYLNGVSGGFWYGAGACVQVILFATLAIKAKQVAPEAHTFLEIIKGRYGTVGHAVYMYYGIATNILVTAMLLTGASATVSFLTGMNTIAAIFLLPLGIVAYILYGGIKSVFLTDYIHTIVIIVILLMFAFEVYAVNPLLGSPGAVWDKLTELAETKPISGNAQGSYLTFKSHNGGIFLIINLCGNFAAVFMDNGYWQKAISASPASALPGYVLGGLGWIAIPVVVSTTMGLACRALESSPSFPYYPGLSADQVDAGLVLPATAYTLLGTGGAVASLLLVFMAFTSAMSAEVISVSSIATYDIYRSYINPNATGKQLMWTNYISVCGFTLAMVGFGIGLYESEVSLGFLYNFMGVIIASAVIPATLTLFWSRQTLLAATVSPIIGSIVAIIGWISAAKGLYGTVTYDNLFMDNVMLTGNLLALIVPGIFSPLLSFIFPEPPFDFETLKTGIHRVDETEEIMEAEGELPEGGISPNTDPEKLAPITSVATIGKRLAAVNKAKLLEEESAHLAKASRFAGWLTLFLFLALIIVWPMPMFGTGYIFSKRFFTGWITVWIGWLFLTAFLVCLFPLWEGRHGIYTTVRGIYWDLSGQSYKLREWQNEHPEQLHVVQSQISAAIHSGNGNVVTTEDKIGNIDAELSSDEHK</sequence>
<feature type="transmembrane region" description="Helical" evidence="8">
    <location>
        <begin position="453"/>
        <end position="474"/>
    </location>
</feature>
<dbReference type="NCBIfam" id="TIGR00813">
    <property type="entry name" value="sss"/>
    <property type="match status" value="1"/>
</dbReference>
<feature type="transmembrane region" description="Helical" evidence="8">
    <location>
        <begin position="594"/>
        <end position="613"/>
    </location>
</feature>
<dbReference type="GO" id="GO:0015204">
    <property type="term" value="F:urea transmembrane transporter activity"/>
    <property type="evidence" value="ECO:0007669"/>
    <property type="project" value="InterPro"/>
</dbReference>
<feature type="transmembrane region" description="Helical" evidence="8">
    <location>
        <begin position="88"/>
        <end position="107"/>
    </location>
</feature>
<dbReference type="InterPro" id="IPR001734">
    <property type="entry name" value="Na/solute_symporter"/>
</dbReference>
<reference evidence="9" key="1">
    <citation type="journal article" date="2014" name="Genome Announc.">
        <title>Genome sequence of the yeast Cyberlindnera fabianii (Hansenula fabianii).</title>
        <authorList>
            <person name="Freel K.C."/>
            <person name="Sarilar V."/>
            <person name="Neuveglise C."/>
            <person name="Devillers H."/>
            <person name="Friedrich A."/>
            <person name="Schacherer J."/>
        </authorList>
    </citation>
    <scope>NUCLEOTIDE SEQUENCE</scope>
    <source>
        <strain evidence="9">YJS4271</strain>
    </source>
</reference>
<dbReference type="InterPro" id="IPR031155">
    <property type="entry name" value="DUR"/>
</dbReference>
<keyword evidence="5 8" id="KW-1133">Transmembrane helix</keyword>
<evidence type="ECO:0000256" key="6">
    <source>
        <dbReference type="ARBA" id="ARBA00023136"/>
    </source>
</evidence>
<dbReference type="Gene3D" id="1.20.1730.10">
    <property type="entry name" value="Sodium/glucose cotransporter"/>
    <property type="match status" value="1"/>
</dbReference>
<keyword evidence="6 8" id="KW-0472">Membrane</keyword>
<gene>
    <name evidence="9" type="ORF">CYFA0S_27e00452g</name>
</gene>
<dbReference type="InterPro" id="IPR038377">
    <property type="entry name" value="Na/Glc_symporter_sf"/>
</dbReference>
<evidence type="ECO:0000256" key="5">
    <source>
        <dbReference type="ARBA" id="ARBA00022989"/>
    </source>
</evidence>
<dbReference type="PhylomeDB" id="A0A061BAM2"/>
<feature type="transmembrane region" description="Helical" evidence="8">
    <location>
        <begin position="494"/>
        <end position="515"/>
    </location>
</feature>
<keyword evidence="4 8" id="KW-0812">Transmembrane</keyword>
<accession>A0A061BAM2</accession>
<dbReference type="PANTHER" id="PTHR46154">
    <property type="match status" value="1"/>
</dbReference>
<feature type="transmembrane region" description="Helical" evidence="8">
    <location>
        <begin position="424"/>
        <end position="446"/>
    </location>
</feature>
<dbReference type="VEuPathDB" id="FungiDB:BON22_4991"/>
<feature type="transmembrane region" description="Helical" evidence="8">
    <location>
        <begin position="254"/>
        <end position="275"/>
    </location>
</feature>
<feature type="transmembrane region" description="Helical" evidence="8">
    <location>
        <begin position="625"/>
        <end position="650"/>
    </location>
</feature>
<protein>
    <submittedName>
        <fullName evidence="9">CYFA0S27e00452g1_1</fullName>
    </submittedName>
</protein>
<evidence type="ECO:0000256" key="1">
    <source>
        <dbReference type="ARBA" id="ARBA00004141"/>
    </source>
</evidence>
<feature type="transmembrane region" description="Helical" evidence="8">
    <location>
        <begin position="194"/>
        <end position="214"/>
    </location>
</feature>
<evidence type="ECO:0000313" key="9">
    <source>
        <dbReference type="EMBL" id="CDR46982.1"/>
    </source>
</evidence>
<evidence type="ECO:0000256" key="8">
    <source>
        <dbReference type="SAM" id="Phobius"/>
    </source>
</evidence>
<dbReference type="OrthoDB" id="6132759at2759"/>
<evidence type="ECO:0000256" key="3">
    <source>
        <dbReference type="ARBA" id="ARBA00022448"/>
    </source>
</evidence>
<feature type="transmembrane region" description="Helical" evidence="8">
    <location>
        <begin position="351"/>
        <end position="376"/>
    </location>
</feature>
<dbReference type="EMBL" id="LK052912">
    <property type="protein sequence ID" value="CDR46982.1"/>
    <property type="molecule type" value="Genomic_DNA"/>
</dbReference>
<dbReference type="PROSITE" id="PS50283">
    <property type="entry name" value="NA_SOLUT_SYMP_3"/>
    <property type="match status" value="1"/>
</dbReference>
<dbReference type="GO" id="GO:0015606">
    <property type="term" value="F:spermidine transmembrane transporter activity"/>
    <property type="evidence" value="ECO:0007669"/>
    <property type="project" value="TreeGrafter"/>
</dbReference>
<dbReference type="GO" id="GO:0005886">
    <property type="term" value="C:plasma membrane"/>
    <property type="evidence" value="ECO:0007669"/>
    <property type="project" value="TreeGrafter"/>
</dbReference>
<feature type="transmembrane region" description="Helical" evidence="8">
    <location>
        <begin position="12"/>
        <end position="34"/>
    </location>
</feature>
<evidence type="ECO:0000256" key="2">
    <source>
        <dbReference type="ARBA" id="ARBA00006434"/>
    </source>
</evidence>
<feature type="transmembrane region" description="Helical" evidence="8">
    <location>
        <begin position="287"/>
        <end position="311"/>
    </location>
</feature>
<dbReference type="CDD" id="cd11476">
    <property type="entry name" value="SLC5sbd_DUR3"/>
    <property type="match status" value="1"/>
</dbReference>
<proteinExistence type="inferred from homology"/>
<comment type="similarity">
    <text evidence="2 7">Belongs to the sodium:solute symporter (SSF) (TC 2.A.21) family.</text>
</comment>
<feature type="transmembrane region" description="Helical" evidence="8">
    <location>
        <begin position="160"/>
        <end position="182"/>
    </location>
</feature>
<feature type="transmembrane region" description="Helical" evidence="8">
    <location>
        <begin position="58"/>
        <end position="82"/>
    </location>
</feature>
<feature type="transmembrane region" description="Helical" evidence="8">
    <location>
        <begin position="134"/>
        <end position="154"/>
    </location>
</feature>
<comment type="subcellular location">
    <subcellularLocation>
        <location evidence="1">Membrane</location>
        <topology evidence="1">Multi-pass membrane protein</topology>
    </subcellularLocation>
</comment>